<name>A0AAV6W193_9ARAC</name>
<comment type="caution">
    <text evidence="1">The sequence shown here is derived from an EMBL/GenBank/DDBJ whole genome shotgun (WGS) entry which is preliminary data.</text>
</comment>
<evidence type="ECO:0000313" key="1">
    <source>
        <dbReference type="EMBL" id="KAG8201710.1"/>
    </source>
</evidence>
<organism evidence="1 2">
    <name type="scientific">Oedothorax gibbosus</name>
    <dbReference type="NCBI Taxonomy" id="931172"/>
    <lineage>
        <taxon>Eukaryota</taxon>
        <taxon>Metazoa</taxon>
        <taxon>Ecdysozoa</taxon>
        <taxon>Arthropoda</taxon>
        <taxon>Chelicerata</taxon>
        <taxon>Arachnida</taxon>
        <taxon>Araneae</taxon>
        <taxon>Araneomorphae</taxon>
        <taxon>Entelegynae</taxon>
        <taxon>Araneoidea</taxon>
        <taxon>Linyphiidae</taxon>
        <taxon>Erigoninae</taxon>
        <taxon>Oedothorax</taxon>
    </lineage>
</organism>
<keyword evidence="2" id="KW-1185">Reference proteome</keyword>
<protein>
    <submittedName>
        <fullName evidence="1">Uncharacterized protein</fullName>
    </submittedName>
</protein>
<accession>A0AAV6W193</accession>
<proteinExistence type="predicted"/>
<dbReference type="AlphaFoldDB" id="A0AAV6W193"/>
<sequence length="73" mass="7874">MILRRSHLPCLIGESSPYQIRTAAGRGLLGDFCIGMSGMTPPEYGIISPHGEYSAIGVVRVIFKRTLASHTVS</sequence>
<evidence type="ECO:0000313" key="2">
    <source>
        <dbReference type="Proteomes" id="UP000827092"/>
    </source>
</evidence>
<dbReference type="EMBL" id="JAFNEN010000003">
    <property type="protein sequence ID" value="KAG8201710.1"/>
    <property type="molecule type" value="Genomic_DNA"/>
</dbReference>
<reference evidence="1 2" key="1">
    <citation type="journal article" date="2022" name="Nat. Ecol. Evol.">
        <title>A masculinizing supergene underlies an exaggerated male reproductive morph in a spider.</title>
        <authorList>
            <person name="Hendrickx F."/>
            <person name="De Corte Z."/>
            <person name="Sonet G."/>
            <person name="Van Belleghem S.M."/>
            <person name="Kostlbacher S."/>
            <person name="Vangestel C."/>
        </authorList>
    </citation>
    <scope>NUCLEOTIDE SEQUENCE [LARGE SCALE GENOMIC DNA]</scope>
    <source>
        <strain evidence="1">W744_W776</strain>
    </source>
</reference>
<gene>
    <name evidence="1" type="ORF">JTE90_012774</name>
</gene>
<dbReference type="Proteomes" id="UP000827092">
    <property type="component" value="Unassembled WGS sequence"/>
</dbReference>